<sequence length="108" mass="12111">MLRSVREVQVVPSGPCEIIPKGSLAEKLQIANQTERTCIMGDGSYEVYFIIEVKDDGERLQIRAPYALNRWCLEELRSITVAVVSNRGIEQKFDGRDIFGVVKALVAL</sequence>
<dbReference type="Proteomes" id="UP000800235">
    <property type="component" value="Unassembled WGS sequence"/>
</dbReference>
<evidence type="ECO:0000313" key="2">
    <source>
        <dbReference type="Proteomes" id="UP000800235"/>
    </source>
</evidence>
<evidence type="ECO:0000313" key="1">
    <source>
        <dbReference type="EMBL" id="KAF2429224.1"/>
    </source>
</evidence>
<keyword evidence="2" id="KW-1185">Reference proteome</keyword>
<proteinExistence type="predicted"/>
<gene>
    <name evidence="1" type="ORF">EJ08DRAFT_303936</name>
</gene>
<dbReference type="AlphaFoldDB" id="A0A9P4NQ05"/>
<accession>A0A9P4NQ05</accession>
<name>A0A9P4NQ05_9PEZI</name>
<dbReference type="EMBL" id="MU007049">
    <property type="protein sequence ID" value="KAF2429224.1"/>
    <property type="molecule type" value="Genomic_DNA"/>
</dbReference>
<organism evidence="1 2">
    <name type="scientific">Tothia fuscella</name>
    <dbReference type="NCBI Taxonomy" id="1048955"/>
    <lineage>
        <taxon>Eukaryota</taxon>
        <taxon>Fungi</taxon>
        <taxon>Dikarya</taxon>
        <taxon>Ascomycota</taxon>
        <taxon>Pezizomycotina</taxon>
        <taxon>Dothideomycetes</taxon>
        <taxon>Pleosporomycetidae</taxon>
        <taxon>Venturiales</taxon>
        <taxon>Cylindrosympodiaceae</taxon>
        <taxon>Tothia</taxon>
    </lineage>
</organism>
<comment type="caution">
    <text evidence="1">The sequence shown here is derived from an EMBL/GenBank/DDBJ whole genome shotgun (WGS) entry which is preliminary data.</text>
</comment>
<reference evidence="1" key="1">
    <citation type="journal article" date="2020" name="Stud. Mycol.">
        <title>101 Dothideomycetes genomes: a test case for predicting lifestyles and emergence of pathogens.</title>
        <authorList>
            <person name="Haridas S."/>
            <person name="Albert R."/>
            <person name="Binder M."/>
            <person name="Bloem J."/>
            <person name="Labutti K."/>
            <person name="Salamov A."/>
            <person name="Andreopoulos B."/>
            <person name="Baker S."/>
            <person name="Barry K."/>
            <person name="Bills G."/>
            <person name="Bluhm B."/>
            <person name="Cannon C."/>
            <person name="Castanera R."/>
            <person name="Culley D."/>
            <person name="Daum C."/>
            <person name="Ezra D."/>
            <person name="Gonzalez J."/>
            <person name="Henrissat B."/>
            <person name="Kuo A."/>
            <person name="Liang C."/>
            <person name="Lipzen A."/>
            <person name="Lutzoni F."/>
            <person name="Magnuson J."/>
            <person name="Mondo S."/>
            <person name="Nolan M."/>
            <person name="Ohm R."/>
            <person name="Pangilinan J."/>
            <person name="Park H.-J."/>
            <person name="Ramirez L."/>
            <person name="Alfaro M."/>
            <person name="Sun H."/>
            <person name="Tritt A."/>
            <person name="Yoshinaga Y."/>
            <person name="Zwiers L.-H."/>
            <person name="Turgeon B."/>
            <person name="Goodwin S."/>
            <person name="Spatafora J."/>
            <person name="Crous P."/>
            <person name="Grigoriev I."/>
        </authorList>
    </citation>
    <scope>NUCLEOTIDE SEQUENCE</scope>
    <source>
        <strain evidence="1">CBS 130266</strain>
    </source>
</reference>
<protein>
    <submittedName>
        <fullName evidence="1">Uncharacterized protein</fullName>
    </submittedName>
</protein>